<dbReference type="EMBL" id="CP043316">
    <property type="protein sequence ID" value="QEK38474.1"/>
    <property type="molecule type" value="Genomic_DNA"/>
</dbReference>
<keyword evidence="2" id="KW-1185">Reference proteome</keyword>
<protein>
    <submittedName>
        <fullName evidence="1">Uncharacterized protein</fullName>
    </submittedName>
</protein>
<gene>
    <name evidence="1" type="ORF">FZC34_00890</name>
</gene>
<dbReference type="KEGG" id="cpri:FZC34_00890"/>
<organism evidence="1 2">
    <name type="scientific">Candidatus Cytomitobacter primus</name>
    <dbReference type="NCBI Taxonomy" id="2066024"/>
    <lineage>
        <taxon>Bacteria</taxon>
        <taxon>Pseudomonadati</taxon>
        <taxon>Pseudomonadota</taxon>
        <taxon>Alphaproteobacteria</taxon>
        <taxon>Holosporales</taxon>
        <taxon>Holosporaceae</taxon>
        <taxon>Candidatus Cytomitobacter</taxon>
    </lineage>
</organism>
<proteinExistence type="predicted"/>
<reference evidence="1 2" key="1">
    <citation type="submission" date="2019-08" db="EMBL/GenBank/DDBJ databases">
        <title>Highly reduced genomes of protist endosymbionts show evolutionary convergence.</title>
        <authorList>
            <person name="George E."/>
            <person name="Husnik F."/>
            <person name="Tashyreva D."/>
            <person name="Prokopchuk G."/>
            <person name="Horak A."/>
            <person name="Kwong W.K."/>
            <person name="Lukes J."/>
            <person name="Keeling P.J."/>
        </authorList>
    </citation>
    <scope>NUCLEOTIDE SEQUENCE [LARGE SCALE GENOMIC DNA]</scope>
    <source>
        <strain evidence="1">1604LC</strain>
    </source>
</reference>
<dbReference type="Proteomes" id="UP000325004">
    <property type="component" value="Chromosome"/>
</dbReference>
<accession>A0A5C0UHK5</accession>
<name>A0A5C0UHK5_9PROT</name>
<dbReference type="AlphaFoldDB" id="A0A5C0UHK5"/>
<evidence type="ECO:0000313" key="2">
    <source>
        <dbReference type="Proteomes" id="UP000325004"/>
    </source>
</evidence>
<sequence length="274" mass="32174">MKFLLKSICVISTILPKSILCTKKFTISFSNPVESVLIAHVTQKHIMQISEKLYNRSISDMKLDDSFDGSLRQSFIEYMSRVGISEIFYNFKVVRNIRDHDGYSYDITYQQAYSRKELKKVNTSLNAQTSSVLLSNVNDVFLSNIALVQLNKLNKYVKKAYESFGKEFNNFEKWMKKHKSNVVDTMILDLFSRMKHYTNKGCEYFAVNAKQFINVGSELKHLFANLKMQNRSFYEPPYQLCCALVNFDNVFANYNYYTNVTMQFFNQIYQKQHI</sequence>
<evidence type="ECO:0000313" key="1">
    <source>
        <dbReference type="EMBL" id="QEK38474.1"/>
    </source>
</evidence>